<dbReference type="GO" id="GO:0005524">
    <property type="term" value="F:ATP binding"/>
    <property type="evidence" value="ECO:0007669"/>
    <property type="project" value="UniProtKB-KW"/>
</dbReference>
<comment type="caution">
    <text evidence="9">The sequence shown here is derived from an EMBL/GenBank/DDBJ whole genome shotgun (WGS) entry which is preliminary data.</text>
</comment>
<dbReference type="Proteomes" id="UP000639772">
    <property type="component" value="Unassembled WGS sequence"/>
</dbReference>
<evidence type="ECO:0000313" key="9">
    <source>
        <dbReference type="EMBL" id="KAG0494690.1"/>
    </source>
</evidence>
<evidence type="ECO:0000313" key="10">
    <source>
        <dbReference type="Proteomes" id="UP000636800"/>
    </source>
</evidence>
<dbReference type="OrthoDB" id="6513042at2759"/>
<feature type="compositionally biased region" description="Polar residues" evidence="5">
    <location>
        <begin position="402"/>
        <end position="417"/>
    </location>
</feature>
<dbReference type="InterPro" id="IPR047187">
    <property type="entry name" value="SF1_C_Upf1"/>
</dbReference>
<gene>
    <name evidence="9" type="ORF">HPP92_005684</name>
    <name evidence="8" type="ORF">HPP92_006003</name>
</gene>
<evidence type="ECO:0000313" key="8">
    <source>
        <dbReference type="EMBL" id="KAG0492605.1"/>
    </source>
</evidence>
<name>A0A835RLW0_VANPL</name>
<dbReference type="InterPro" id="IPR027417">
    <property type="entry name" value="P-loop_NTPase"/>
</dbReference>
<dbReference type="Gene3D" id="3.40.50.300">
    <property type="entry name" value="P-loop containing nucleotide triphosphate hydrolases"/>
    <property type="match status" value="2"/>
</dbReference>
<feature type="region of interest" description="Disordered" evidence="5">
    <location>
        <begin position="1289"/>
        <end position="1331"/>
    </location>
</feature>
<evidence type="ECO:0000259" key="6">
    <source>
        <dbReference type="Pfam" id="PF13086"/>
    </source>
</evidence>
<dbReference type="GO" id="GO:0016787">
    <property type="term" value="F:hydrolase activity"/>
    <property type="evidence" value="ECO:0007669"/>
    <property type="project" value="UniProtKB-KW"/>
</dbReference>
<dbReference type="CDD" id="cd18808">
    <property type="entry name" value="SF1_C_Upf1"/>
    <property type="match status" value="1"/>
</dbReference>
<feature type="region of interest" description="Disordered" evidence="5">
    <location>
        <begin position="531"/>
        <end position="555"/>
    </location>
</feature>
<feature type="domain" description="DNA2/NAM7 helicase helicase" evidence="6">
    <location>
        <begin position="685"/>
        <end position="1028"/>
    </location>
</feature>
<organism evidence="9 11">
    <name type="scientific">Vanilla planifolia</name>
    <name type="common">Vanilla</name>
    <dbReference type="NCBI Taxonomy" id="51239"/>
    <lineage>
        <taxon>Eukaryota</taxon>
        <taxon>Viridiplantae</taxon>
        <taxon>Streptophyta</taxon>
        <taxon>Embryophyta</taxon>
        <taxon>Tracheophyta</taxon>
        <taxon>Spermatophyta</taxon>
        <taxon>Magnoliopsida</taxon>
        <taxon>Liliopsida</taxon>
        <taxon>Asparagales</taxon>
        <taxon>Orchidaceae</taxon>
        <taxon>Vanilloideae</taxon>
        <taxon>Vanilleae</taxon>
        <taxon>Vanilla</taxon>
    </lineage>
</organism>
<keyword evidence="3" id="KW-0347">Helicase</keyword>
<reference evidence="10 11" key="1">
    <citation type="journal article" date="2020" name="Nat. Food">
        <title>A phased Vanilla planifolia genome enables genetic improvement of flavour and production.</title>
        <authorList>
            <person name="Hasing T."/>
            <person name="Tang H."/>
            <person name="Brym M."/>
            <person name="Khazi F."/>
            <person name="Huang T."/>
            <person name="Chambers A.H."/>
        </authorList>
    </citation>
    <scope>NUCLEOTIDE SEQUENCE [LARGE SCALE GENOMIC DNA]</scope>
    <source>
        <tissue evidence="9">Leaf</tissue>
    </source>
</reference>
<feature type="compositionally biased region" description="Polar residues" evidence="5">
    <location>
        <begin position="1316"/>
        <end position="1331"/>
    </location>
</feature>
<evidence type="ECO:0000256" key="3">
    <source>
        <dbReference type="ARBA" id="ARBA00022806"/>
    </source>
</evidence>
<evidence type="ECO:0000256" key="5">
    <source>
        <dbReference type="SAM" id="MobiDB-lite"/>
    </source>
</evidence>
<dbReference type="PANTHER" id="PTHR10887:SF525">
    <property type="entry name" value="P-LOOP CONTAINING NUCLEOSIDE TRIPHOSPHATE HYDROLASES SUPERFAMILY PROTEIN"/>
    <property type="match status" value="1"/>
</dbReference>
<dbReference type="InterPro" id="IPR041677">
    <property type="entry name" value="DNA2/NAM7_AAA_11"/>
</dbReference>
<evidence type="ECO:0000256" key="4">
    <source>
        <dbReference type="ARBA" id="ARBA00022840"/>
    </source>
</evidence>
<dbReference type="Proteomes" id="UP000636800">
    <property type="component" value="Chromosome 2"/>
</dbReference>
<dbReference type="PANTHER" id="PTHR10887">
    <property type="entry name" value="DNA2/NAM7 HELICASE FAMILY"/>
    <property type="match status" value="1"/>
</dbReference>
<proteinExistence type="predicted"/>
<evidence type="ECO:0000256" key="1">
    <source>
        <dbReference type="ARBA" id="ARBA00022741"/>
    </source>
</evidence>
<dbReference type="InterPro" id="IPR045055">
    <property type="entry name" value="DNA2/NAM7-like"/>
</dbReference>
<keyword evidence="1" id="KW-0547">Nucleotide-binding</keyword>
<evidence type="ECO:0000259" key="7">
    <source>
        <dbReference type="Pfam" id="PF13087"/>
    </source>
</evidence>
<dbReference type="EMBL" id="JADCNL010000002">
    <property type="protein sequence ID" value="KAG0492605.1"/>
    <property type="molecule type" value="Genomic_DNA"/>
</dbReference>
<evidence type="ECO:0000313" key="11">
    <source>
        <dbReference type="Proteomes" id="UP000639772"/>
    </source>
</evidence>
<keyword evidence="4" id="KW-0067">ATP-binding</keyword>
<feature type="region of interest" description="Disordered" evidence="5">
    <location>
        <begin position="402"/>
        <end position="422"/>
    </location>
</feature>
<dbReference type="Pfam" id="PF13086">
    <property type="entry name" value="AAA_11"/>
    <property type="match status" value="1"/>
</dbReference>
<dbReference type="GO" id="GO:0004386">
    <property type="term" value="F:helicase activity"/>
    <property type="evidence" value="ECO:0007669"/>
    <property type="project" value="UniProtKB-KW"/>
</dbReference>
<dbReference type="SUPFAM" id="SSF52540">
    <property type="entry name" value="P-loop containing nucleoside triphosphate hydrolases"/>
    <property type="match status" value="1"/>
</dbReference>
<sequence>MGSRGRLLFDLNEPPAEGDYEPIETTLCEPVTPCLPAKPLPALNPLPSSRIPSVEECSRIVNNHTFNHAPSGSGFQPFVRIKEQLRSQECVKSKDDDPLAAIQGSAPEAALDDKSEKVDGTELLSVEKEEGEWSDLEANAGLDGICEVIVQQEKSNDNSADVDMLDMNDGSVIPVSCHEGIADAAKNELVLDGTTEGDTSGEVIEQPLVAIKRKEVKGIEAIHALRLANHNPAKRSKYDEEKEQKLGKLGKTKPKTILVGMEDVKNNSSMKNSSYRRQNSTASIVTRTVKDMPRSSTVLEQTIERSIRAGTKDQKHFGATSEVGWSVEFGENKSEINGDISYGPQTRSKKVICNDSPQEMQRPLNAAHISFKESSDYKQFKAFPVSSKKQTVTSIDITDTKLGNKQSLPSKKQSSNNLHHHDNSVERLLREVTNDKFWHHPEEFELQCVPGSFESVEEYVRVFEPLLFEECRAQLYSTWEELTEAASRDAHVMVRVKLVERRERGWYDVIVFPVHECKWTFKEGDVAVLSTPRPSSAPRSEKSLNVASKQDGGEHEVTGRVVGTIRRHIPTDSRDPLGAILHFYVGDAYDSSACKVDADNIPKKFPPKSVWYLTVLGSLATTQREYVALHAFRHLNMQMQTAILKPSSEHFPKYDEQTPALPDCFTQGFVDHLHRTFNGPQLAAIQWAAMHTAAGASGGLTKKQEPWPFTLVQGPPGTGKTHTVWGMLNVIHLVQYQHYYTALLKKLAPESYKQPTENPDTVGVGSIEEVLQSMDQNLLRTLPKLCPKPRMLVCAPSNAATDELLSRVLDRGFIDGEMKVYRPDVARVGVDSQTRAAQAVSVERRTEQLLMKGREEVHGWIHQLRARETQLSQQISYFQRELSVAAAVGRSQGSVGVDPDILADRDHNRDALLQNLAAAVEGRDKVLVELSRLFILEGRFRPGSSFNLEDARSSLEASFANEAEIVFTTVSSSGRKLFSRLTHGFDMVVIDEAAQASEVAVLPPLSLGAARCVLVGDPQQLPATVISKAAGTLLYSRSLFERFQQAGCPTMLLSVQYRMHPEIREFPSRYFYQGRLTDSETVSGLPNEIYYSDPLMQPYMFFDIVHGRESHRGPSVSYQNITEARFALQLYEHLQRFLKANGGKKVSIGIITPYKLQLKCIQREFEEVLSTEEGKDIYINTVDAFQGQERDVIIMSCVRASNHGVGFVADIRRMNVAVTRARRALWIVGNANALLQSDDWGALINDAIARKCFMDIGNIPREFMVMKGTSAAYATGKTSANNTRSFRSIGHRQRHVEMKPENNRSGTISEDEDKSSPLTLRNGSYRNLKSVDNSVDENGHLVDGRSRDYAAAAKRQNNTLGGFRREI</sequence>
<protein>
    <submittedName>
        <fullName evidence="9">Uncharacterized protein</fullName>
    </submittedName>
</protein>
<dbReference type="InterPro" id="IPR041679">
    <property type="entry name" value="DNA2/NAM7-like_C"/>
</dbReference>
<dbReference type="Pfam" id="PF13087">
    <property type="entry name" value="AAA_12"/>
    <property type="match status" value="1"/>
</dbReference>
<evidence type="ECO:0000256" key="2">
    <source>
        <dbReference type="ARBA" id="ARBA00022801"/>
    </source>
</evidence>
<dbReference type="GO" id="GO:0005694">
    <property type="term" value="C:chromosome"/>
    <property type="evidence" value="ECO:0007669"/>
    <property type="project" value="UniProtKB-ARBA"/>
</dbReference>
<feature type="domain" description="DNA2/NAM7 helicase-like C-terminal" evidence="7">
    <location>
        <begin position="1035"/>
        <end position="1231"/>
    </location>
</feature>
<dbReference type="FunFam" id="3.40.50.300:FF:000326">
    <property type="entry name" value="P-loop containing nucleoside triphosphate hydrolase"/>
    <property type="match status" value="1"/>
</dbReference>
<feature type="compositionally biased region" description="Polar residues" evidence="5">
    <location>
        <begin position="532"/>
        <end position="548"/>
    </location>
</feature>
<accession>A0A835RLW0</accession>
<keyword evidence="2" id="KW-0378">Hydrolase</keyword>
<dbReference type="CDD" id="cd18042">
    <property type="entry name" value="DEXXQc_SETX"/>
    <property type="match status" value="1"/>
</dbReference>
<dbReference type="EMBL" id="JADCNM010000002">
    <property type="protein sequence ID" value="KAG0494690.1"/>
    <property type="molecule type" value="Genomic_DNA"/>
</dbReference>
<keyword evidence="10" id="KW-1185">Reference proteome</keyword>